<comment type="caution">
    <text evidence="8">The sequence shown here is derived from an EMBL/GenBank/DDBJ whole genome shotgun (WGS) entry which is preliminary data.</text>
</comment>
<dbReference type="InterPro" id="IPR035996">
    <property type="entry name" value="4pyrrol_Methylase_sf"/>
</dbReference>
<evidence type="ECO:0000256" key="1">
    <source>
        <dbReference type="ARBA" id="ARBA00022490"/>
    </source>
</evidence>
<comment type="similarity">
    <text evidence="6">Belongs to the methyltransferase superfamily. RsmI family.</text>
</comment>
<dbReference type="EMBL" id="JBHPBY010000277">
    <property type="protein sequence ID" value="MFC1852178.1"/>
    <property type="molecule type" value="Genomic_DNA"/>
</dbReference>
<evidence type="ECO:0000256" key="2">
    <source>
        <dbReference type="ARBA" id="ARBA00022552"/>
    </source>
</evidence>
<comment type="function">
    <text evidence="6">Catalyzes the 2'-O-methylation of the ribose of cytidine 1402 (C1402) in 16S rRNA.</text>
</comment>
<keyword evidence="5 6" id="KW-0949">S-adenosyl-L-methionine</keyword>
<evidence type="ECO:0000256" key="3">
    <source>
        <dbReference type="ARBA" id="ARBA00022603"/>
    </source>
</evidence>
<evidence type="ECO:0000313" key="8">
    <source>
        <dbReference type="EMBL" id="MFC1852178.1"/>
    </source>
</evidence>
<reference evidence="8 9" key="1">
    <citation type="submission" date="2024-09" db="EMBL/GenBank/DDBJ databases">
        <title>Laminarin stimulates single cell rates of sulfate reduction while oxygen inhibits transcriptomic activity in coastal marine sediment.</title>
        <authorList>
            <person name="Lindsay M."/>
            <person name="Orcutt B."/>
            <person name="Emerson D."/>
            <person name="Stepanauskas R."/>
            <person name="D'Angelo T."/>
        </authorList>
    </citation>
    <scope>NUCLEOTIDE SEQUENCE [LARGE SCALE GENOMIC DNA]</scope>
    <source>
        <strain evidence="8">SAG AM-311-K15</strain>
    </source>
</reference>
<keyword evidence="1 6" id="KW-0963">Cytoplasm</keyword>
<dbReference type="InterPro" id="IPR008189">
    <property type="entry name" value="rRNA_ssu_MeTfrase_I"/>
</dbReference>
<evidence type="ECO:0000259" key="7">
    <source>
        <dbReference type="Pfam" id="PF00590"/>
    </source>
</evidence>
<dbReference type="SUPFAM" id="SSF53790">
    <property type="entry name" value="Tetrapyrrole methylase"/>
    <property type="match status" value="1"/>
</dbReference>
<evidence type="ECO:0000256" key="5">
    <source>
        <dbReference type="ARBA" id="ARBA00022691"/>
    </source>
</evidence>
<evidence type="ECO:0000313" key="9">
    <source>
        <dbReference type="Proteomes" id="UP001594351"/>
    </source>
</evidence>
<dbReference type="HAMAP" id="MF_01877">
    <property type="entry name" value="16SrRNA_methyltr_I"/>
    <property type="match status" value="1"/>
</dbReference>
<protein>
    <recommendedName>
        <fullName evidence="6">Ribosomal RNA small subunit methyltransferase I</fullName>
        <ecNumber evidence="6">2.1.1.198</ecNumber>
    </recommendedName>
    <alternativeName>
        <fullName evidence="6">16S rRNA 2'-O-ribose C1402 methyltransferase</fullName>
    </alternativeName>
    <alternativeName>
        <fullName evidence="6">rRNA (cytidine-2'-O-)-methyltransferase RsmI</fullName>
    </alternativeName>
</protein>
<sequence>MKAEKKTHKRGILYIVGTPIGNLEDITLRAIKLLNKVDLIAAEDTRRTARLLSYYFIHCPTISYHDRNKTRQVPKIIEYLKQGKDVAVVTDAGTPGISDPAYLLLQSALQHQIQIRPIPGVSAVNAALSVAGVATDRFTFYGYFPRKKTKRAQVMAQIAERSETAVLFEAPHRLQKTLAELAPYFPDRKIVIAREMTKIHEQYVRGSISEIMSLFEHQGVKGELTILIDANPLTEGTRGITS</sequence>
<dbReference type="Pfam" id="PF00590">
    <property type="entry name" value="TP_methylase"/>
    <property type="match status" value="1"/>
</dbReference>
<keyword evidence="9" id="KW-1185">Reference proteome</keyword>
<evidence type="ECO:0000256" key="4">
    <source>
        <dbReference type="ARBA" id="ARBA00022679"/>
    </source>
</evidence>
<dbReference type="Gene3D" id="3.40.1010.10">
    <property type="entry name" value="Cobalt-precorrin-4 Transmethylase, Domain 1"/>
    <property type="match status" value="1"/>
</dbReference>
<organism evidence="8 9">
    <name type="scientific">candidate division CSSED10-310 bacterium</name>
    <dbReference type="NCBI Taxonomy" id="2855610"/>
    <lineage>
        <taxon>Bacteria</taxon>
        <taxon>Bacteria division CSSED10-310</taxon>
    </lineage>
</organism>
<feature type="domain" description="Tetrapyrrole methylase" evidence="7">
    <location>
        <begin position="13"/>
        <end position="211"/>
    </location>
</feature>
<keyword evidence="4 6" id="KW-0808">Transferase</keyword>
<keyword evidence="2 6" id="KW-0698">rRNA processing</keyword>
<dbReference type="NCBIfam" id="TIGR00096">
    <property type="entry name" value="16S rRNA (cytidine(1402)-2'-O)-methyltransferase"/>
    <property type="match status" value="1"/>
</dbReference>
<dbReference type="InterPro" id="IPR014776">
    <property type="entry name" value="4pyrrole_Mease_sub2"/>
</dbReference>
<gene>
    <name evidence="6 8" type="primary">rsmI</name>
    <name evidence="8" type="ORF">ACFL27_18440</name>
</gene>
<dbReference type="EC" id="2.1.1.198" evidence="6"/>
<evidence type="ECO:0000256" key="6">
    <source>
        <dbReference type="HAMAP-Rule" id="MF_01877"/>
    </source>
</evidence>
<proteinExistence type="inferred from homology"/>
<dbReference type="InterPro" id="IPR000878">
    <property type="entry name" value="4pyrrol_Mease"/>
</dbReference>
<dbReference type="GO" id="GO:0008168">
    <property type="term" value="F:methyltransferase activity"/>
    <property type="evidence" value="ECO:0007669"/>
    <property type="project" value="UniProtKB-KW"/>
</dbReference>
<dbReference type="GO" id="GO:0032259">
    <property type="term" value="P:methylation"/>
    <property type="evidence" value="ECO:0007669"/>
    <property type="project" value="UniProtKB-KW"/>
</dbReference>
<dbReference type="Gene3D" id="3.30.950.10">
    <property type="entry name" value="Methyltransferase, Cobalt-precorrin-4 Transmethylase, Domain 2"/>
    <property type="match status" value="1"/>
</dbReference>
<comment type="subcellular location">
    <subcellularLocation>
        <location evidence="6">Cytoplasm</location>
    </subcellularLocation>
</comment>
<dbReference type="CDD" id="cd11648">
    <property type="entry name" value="RsmI"/>
    <property type="match status" value="1"/>
</dbReference>
<keyword evidence="3 6" id="KW-0489">Methyltransferase</keyword>
<dbReference type="PANTHER" id="PTHR46111:SF1">
    <property type="entry name" value="RIBOSOMAL RNA SMALL SUBUNIT METHYLTRANSFERASE I"/>
    <property type="match status" value="1"/>
</dbReference>
<dbReference type="InterPro" id="IPR014777">
    <property type="entry name" value="4pyrrole_Mease_sub1"/>
</dbReference>
<name>A0ABV6Z1J8_UNCC1</name>
<dbReference type="PANTHER" id="PTHR46111">
    <property type="entry name" value="RIBOSOMAL RNA SMALL SUBUNIT METHYLTRANSFERASE I"/>
    <property type="match status" value="1"/>
</dbReference>
<accession>A0ABV6Z1J8</accession>
<comment type="catalytic activity">
    <reaction evidence="6">
        <text>cytidine(1402) in 16S rRNA + S-adenosyl-L-methionine = 2'-O-methylcytidine(1402) in 16S rRNA + S-adenosyl-L-homocysteine + H(+)</text>
        <dbReference type="Rhea" id="RHEA:42924"/>
        <dbReference type="Rhea" id="RHEA-COMP:10285"/>
        <dbReference type="Rhea" id="RHEA-COMP:10286"/>
        <dbReference type="ChEBI" id="CHEBI:15378"/>
        <dbReference type="ChEBI" id="CHEBI:57856"/>
        <dbReference type="ChEBI" id="CHEBI:59789"/>
        <dbReference type="ChEBI" id="CHEBI:74495"/>
        <dbReference type="ChEBI" id="CHEBI:82748"/>
        <dbReference type="EC" id="2.1.1.198"/>
    </reaction>
</comment>
<dbReference type="PIRSF" id="PIRSF005917">
    <property type="entry name" value="MTase_YraL"/>
    <property type="match status" value="1"/>
</dbReference>
<dbReference type="Proteomes" id="UP001594351">
    <property type="component" value="Unassembled WGS sequence"/>
</dbReference>